<protein>
    <submittedName>
        <fullName evidence="3">Glycosyltransferase</fullName>
    </submittedName>
</protein>
<dbReference type="PANTHER" id="PTHR46401:SF2">
    <property type="entry name" value="GLYCOSYLTRANSFERASE WBBK-RELATED"/>
    <property type="match status" value="1"/>
</dbReference>
<organism evidence="3 4">
    <name type="scientific">Blautia stercoris</name>
    <dbReference type="NCBI Taxonomy" id="871664"/>
    <lineage>
        <taxon>Bacteria</taxon>
        <taxon>Bacillati</taxon>
        <taxon>Bacillota</taxon>
        <taxon>Clostridia</taxon>
        <taxon>Lachnospirales</taxon>
        <taxon>Lachnospiraceae</taxon>
        <taxon>Blautia</taxon>
    </lineage>
</organism>
<keyword evidence="1" id="KW-0808">Transferase</keyword>
<comment type="caution">
    <text evidence="3">The sequence shown here is derived from an EMBL/GenBank/DDBJ whole genome shotgun (WGS) entry which is preliminary data.</text>
</comment>
<sequence>MPNWNNLTSKVIQTVEADGILGLGKRGGRYLKKRFGALAKKESEPVFKDVLFIDGCGTVLPHPSRYRVSHQREQLLSYGITSDQVYFADLDLKQIGWYNVFVFFRCPLNETTEKFVKLAKKYQKTVLYDIDDLVFDTKYTDTIPYVTALEKKEREAYDENVRAYGQLLDLCQGAVTTTGELSEALKLHVKEVCINRNRASEEMMQISETALNQKTEHKEVVRLGYFSGSITHNPDIEMLLPVLLKLMRQYKNLEFVSVGELETPEELKEFADRIKILPFVDWKNLPKLISDVDINLAPLEDTIFNRAKSENKWVEASLVQVVTVASNLGAFADTIENQKTGFLCKDLKEWEETLCALIEQPKLRKKTAMQAYQFCKEAYLTTYTGKTLADFIKAKRTKNVGILLPALNISGGIMVAMWHAVFLREAGFDVTILSENTTETSCVFENQNFPVIPLREDAVSGHFDKMIATMWVTVKWLELFSNIDKKYYLVQNYETDFYEKGSPYRAMANATYCKNQIQYVTISKWCKEWLKERFEKECAYAPNGLDTRVFTPCARDFSGKIRILIEGDCGAWHKNVDESFQIVEKLDREKFEIWYLSYNSEPKEWYKPDRFLHKVPFQKVSEVYKQCHILVKSSILESFSYPPLEMMATGGLAVVRPNGGNKEYLRDGENCLLYEPENISEAVEKIMELAENETLRKHLTEGGLKTARQREWETVKQQILNLYLEAGE</sequence>
<accession>A0ABR7P8B5</accession>
<dbReference type="Pfam" id="PF13692">
    <property type="entry name" value="Glyco_trans_1_4"/>
    <property type="match status" value="1"/>
</dbReference>
<dbReference type="EMBL" id="JACRTP010000001">
    <property type="protein sequence ID" value="MBC8627649.1"/>
    <property type="molecule type" value="Genomic_DNA"/>
</dbReference>
<dbReference type="Gene3D" id="3.40.50.2000">
    <property type="entry name" value="Glycogen Phosphorylase B"/>
    <property type="match status" value="2"/>
</dbReference>
<dbReference type="InterPro" id="IPR001296">
    <property type="entry name" value="Glyco_trans_1"/>
</dbReference>
<evidence type="ECO:0000259" key="2">
    <source>
        <dbReference type="Pfam" id="PF00534"/>
    </source>
</evidence>
<dbReference type="CDD" id="cd03801">
    <property type="entry name" value="GT4_PimA-like"/>
    <property type="match status" value="1"/>
</dbReference>
<proteinExistence type="predicted"/>
<name>A0ABR7P8B5_9FIRM</name>
<dbReference type="Proteomes" id="UP000661649">
    <property type="component" value="Unassembled WGS sequence"/>
</dbReference>
<evidence type="ECO:0000313" key="3">
    <source>
        <dbReference type="EMBL" id="MBC8627649.1"/>
    </source>
</evidence>
<dbReference type="Pfam" id="PF00534">
    <property type="entry name" value="Glycos_transf_1"/>
    <property type="match status" value="1"/>
</dbReference>
<dbReference type="RefSeq" id="WP_117455326.1">
    <property type="nucleotide sequence ID" value="NZ_JACRTP010000001.1"/>
</dbReference>
<gene>
    <name evidence="3" type="ORF">H8712_03265</name>
</gene>
<keyword evidence="4" id="KW-1185">Reference proteome</keyword>
<feature type="domain" description="Glycosyl transferase family 1" evidence="2">
    <location>
        <begin position="611"/>
        <end position="703"/>
    </location>
</feature>
<dbReference type="Gene3D" id="3.40.50.11090">
    <property type="match status" value="1"/>
</dbReference>
<evidence type="ECO:0000256" key="1">
    <source>
        <dbReference type="ARBA" id="ARBA00022679"/>
    </source>
</evidence>
<evidence type="ECO:0000313" key="4">
    <source>
        <dbReference type="Proteomes" id="UP000661649"/>
    </source>
</evidence>
<dbReference type="PANTHER" id="PTHR46401">
    <property type="entry name" value="GLYCOSYLTRANSFERASE WBBK-RELATED"/>
    <property type="match status" value="1"/>
</dbReference>
<reference evidence="3 4" key="1">
    <citation type="submission" date="2020-08" db="EMBL/GenBank/DDBJ databases">
        <title>Genome public.</title>
        <authorList>
            <person name="Liu C."/>
            <person name="Sun Q."/>
        </authorList>
    </citation>
    <scope>NUCLEOTIDE SEQUENCE [LARGE SCALE GENOMIC DNA]</scope>
    <source>
        <strain evidence="3 4">3_YM_SP_D4_24.mj</strain>
    </source>
</reference>
<dbReference type="SUPFAM" id="SSF53756">
    <property type="entry name" value="UDP-Glycosyltransferase/glycogen phosphorylase"/>
    <property type="match status" value="2"/>
</dbReference>